<dbReference type="InterPro" id="IPR003578">
    <property type="entry name" value="Small_GTPase_Rho"/>
</dbReference>
<keyword evidence="2" id="KW-0342">GTP-binding</keyword>
<dbReference type="GO" id="GO:0003006">
    <property type="term" value="P:developmental process involved in reproduction"/>
    <property type="evidence" value="ECO:0007669"/>
    <property type="project" value="UniProtKB-ARBA"/>
</dbReference>
<dbReference type="Gene3D" id="3.40.50.300">
    <property type="entry name" value="P-loop containing nucleotide triphosphate hydrolases"/>
    <property type="match status" value="1"/>
</dbReference>
<dbReference type="EMBL" id="HBUF01599943">
    <property type="protein sequence ID" value="CAG6775846.1"/>
    <property type="molecule type" value="Transcribed_RNA"/>
</dbReference>
<dbReference type="SMART" id="SM00175">
    <property type="entry name" value="RAB"/>
    <property type="match status" value="1"/>
</dbReference>
<evidence type="ECO:0000259" key="3">
    <source>
        <dbReference type="PROSITE" id="PS50097"/>
    </source>
</evidence>
<dbReference type="SMART" id="SM00174">
    <property type="entry name" value="RHO"/>
    <property type="match status" value="1"/>
</dbReference>
<dbReference type="CDD" id="cd18499">
    <property type="entry name" value="BACK_RHOBTB"/>
    <property type="match status" value="1"/>
</dbReference>
<dbReference type="FunFam" id="3.40.50.300:FF:000177">
    <property type="entry name" value="Rho-related BTB domain-containing protein 2"/>
    <property type="match status" value="1"/>
</dbReference>
<dbReference type="GO" id="GO:0003924">
    <property type="term" value="F:GTPase activity"/>
    <property type="evidence" value="ECO:0007669"/>
    <property type="project" value="InterPro"/>
</dbReference>
<dbReference type="Pfam" id="PF00651">
    <property type="entry name" value="BTB"/>
    <property type="match status" value="1"/>
</dbReference>
<dbReference type="GO" id="GO:0005525">
    <property type="term" value="F:GTP binding"/>
    <property type="evidence" value="ECO:0007669"/>
    <property type="project" value="UniProtKB-KW"/>
</dbReference>
<dbReference type="GO" id="GO:0035099">
    <property type="term" value="P:hemocyte migration"/>
    <property type="evidence" value="ECO:0007669"/>
    <property type="project" value="UniProtKB-ARBA"/>
</dbReference>
<evidence type="ECO:0000256" key="1">
    <source>
        <dbReference type="ARBA" id="ARBA00022741"/>
    </source>
</evidence>
<dbReference type="InterPro" id="IPR000210">
    <property type="entry name" value="BTB/POZ_dom"/>
</dbReference>
<evidence type="ECO:0000256" key="2">
    <source>
        <dbReference type="ARBA" id="ARBA00023134"/>
    </source>
</evidence>
<reference evidence="4" key="1">
    <citation type="submission" date="2021-05" db="EMBL/GenBank/DDBJ databases">
        <authorList>
            <person name="Alioto T."/>
            <person name="Alioto T."/>
            <person name="Gomez Garrido J."/>
        </authorList>
    </citation>
    <scope>NUCLEOTIDE SEQUENCE</scope>
</reference>
<dbReference type="CDD" id="cd01873">
    <property type="entry name" value="RhoBTB"/>
    <property type="match status" value="1"/>
</dbReference>
<dbReference type="SMART" id="SM00225">
    <property type="entry name" value="BTB"/>
    <property type="match status" value="2"/>
</dbReference>
<dbReference type="Gene3D" id="3.30.710.10">
    <property type="entry name" value="Potassium Channel Kv1.1, Chain A"/>
    <property type="match status" value="2"/>
</dbReference>
<dbReference type="PROSITE" id="PS51420">
    <property type="entry name" value="RHO"/>
    <property type="match status" value="1"/>
</dbReference>
<dbReference type="GO" id="GO:0035006">
    <property type="term" value="P:melanization defense response"/>
    <property type="evidence" value="ECO:0007669"/>
    <property type="project" value="UniProtKB-ARBA"/>
</dbReference>
<dbReference type="GO" id="GO:0007264">
    <property type="term" value="P:small GTPase-mediated signal transduction"/>
    <property type="evidence" value="ECO:0007669"/>
    <property type="project" value="InterPro"/>
</dbReference>
<dbReference type="SUPFAM" id="SSF52540">
    <property type="entry name" value="P-loop containing nucleoside triphosphate hydrolases"/>
    <property type="match status" value="1"/>
</dbReference>
<dbReference type="NCBIfam" id="TIGR00231">
    <property type="entry name" value="small_GTP"/>
    <property type="match status" value="1"/>
</dbReference>
<dbReference type="PROSITE" id="PS51419">
    <property type="entry name" value="RAB"/>
    <property type="match status" value="1"/>
</dbReference>
<dbReference type="PRINTS" id="PR00449">
    <property type="entry name" value="RASTRNSFRMNG"/>
</dbReference>
<feature type="domain" description="BTB" evidence="3">
    <location>
        <begin position="532"/>
        <end position="599"/>
    </location>
</feature>
<evidence type="ECO:0000313" key="4">
    <source>
        <dbReference type="EMBL" id="CAG6721731.1"/>
    </source>
</evidence>
<dbReference type="Pfam" id="PF00071">
    <property type="entry name" value="Ras"/>
    <property type="match status" value="1"/>
</dbReference>
<dbReference type="PROSITE" id="PS51421">
    <property type="entry name" value="RAS"/>
    <property type="match status" value="1"/>
</dbReference>
<dbReference type="EMBL" id="HBUF01362629">
    <property type="protein sequence ID" value="CAG6721731.1"/>
    <property type="molecule type" value="Transcribed_RNA"/>
</dbReference>
<accession>A0A8D8V9Y9</accession>
<name>A0A8D8V9Y9_9HEMI</name>
<dbReference type="PROSITE" id="PS50097">
    <property type="entry name" value="BTB"/>
    <property type="match status" value="1"/>
</dbReference>
<proteinExistence type="predicted"/>
<keyword evidence="1" id="KW-0547">Nucleotide-binding</keyword>
<dbReference type="InterPro" id="IPR027417">
    <property type="entry name" value="P-loop_NTPase"/>
</dbReference>
<sequence length="787" mass="89410">MLSDNEQPHQELVKCVVVGDTAVGKTRLICARACNKQVSLSQLLTTHVPTVWAIDQYRIYKDVLERSWDIVDGVNVSLRLWDTFGDHEKDRRFAYGRSDVVLLCFSLTSKVSLRNVKNMWIAEIRRFCPNTPVILVGCKNDLRFMYRDESYLAFFRDHSPFVRATRKSDLIMPDEARSVAKDLGLPYYETSVLTYHGVNEVFENAIRIALLSRRQQRFWMTNLKKVQRPLLQEPYCPPKPHPLDITVAPSSFTDHTSLLFQHQAFTDVIFVTGNSPSVGFSAHRFVLVCASVSFAGFFVEDSSLESNGGGSGEMCRSASESSMVSTFGEATLGEFNEDTEHLIRPGAAVDQRPPPHLQRRSSCQILSWSSNGCYGNTDRYHSDHSRVKRNILPREFIVNHPAVTSIRMQQCEGLDSRGHKSSSLQTVITLNKLITPRSFQHVLRFLYSASLDGLQGSLDGISLDSRQCLLSNMSLLCEIRQACEFLNLPELLAIVTNIISHQEYLNADLVQRYKKNFRHRLQELGLSQGLFSDVMFQLEDGMFPSHRALLMARCEMFYAMFSGGFREGSAKVIVFPGIRSDTFHLLLSFIYTDELSPSIVLNPNKCIDILELSNRLCLSRLTNLIERRLVDQMKCYDSNELIPLCLKLLEPAKFHNAHQISSWCLNYLCINYNKLCKCKTSAKLLKQLHGENQEYLAEHRWPPVWYLKEHDYYEKCVQEREKEDKLLLKSGGGSSSSSSGCLCFQKPVATPQTPSQHIMENSIVTAEGGLRAIVTSQPRCYVTVHSS</sequence>
<dbReference type="InterPro" id="IPR001806">
    <property type="entry name" value="Small_GTPase"/>
</dbReference>
<dbReference type="PANTHER" id="PTHR24072">
    <property type="entry name" value="RHO FAMILY GTPASE"/>
    <property type="match status" value="1"/>
</dbReference>
<dbReference type="AlphaFoldDB" id="A0A8D8V9Y9"/>
<dbReference type="SUPFAM" id="SSF54695">
    <property type="entry name" value="POZ domain"/>
    <property type="match status" value="2"/>
</dbReference>
<dbReference type="InterPro" id="IPR011333">
    <property type="entry name" value="SKP1/BTB/POZ_sf"/>
</dbReference>
<dbReference type="EMBL" id="HBUF01362630">
    <property type="protein sequence ID" value="CAG6721732.1"/>
    <property type="molecule type" value="Transcribed_RNA"/>
</dbReference>
<dbReference type="EMBL" id="HBUF01599942">
    <property type="protein sequence ID" value="CAG6775845.1"/>
    <property type="molecule type" value="Transcribed_RNA"/>
</dbReference>
<organism evidence="4">
    <name type="scientific">Cacopsylla melanoneura</name>
    <dbReference type="NCBI Taxonomy" id="428564"/>
    <lineage>
        <taxon>Eukaryota</taxon>
        <taxon>Metazoa</taxon>
        <taxon>Ecdysozoa</taxon>
        <taxon>Arthropoda</taxon>
        <taxon>Hexapoda</taxon>
        <taxon>Insecta</taxon>
        <taxon>Pterygota</taxon>
        <taxon>Neoptera</taxon>
        <taxon>Paraneoptera</taxon>
        <taxon>Hemiptera</taxon>
        <taxon>Sternorrhyncha</taxon>
        <taxon>Psylloidea</taxon>
        <taxon>Psyllidae</taxon>
        <taxon>Psyllinae</taxon>
        <taxon>Cacopsylla</taxon>
    </lineage>
</organism>
<protein>
    <submittedName>
        <fullName evidence="4">Rho-related BTB domain-containing protein 1</fullName>
    </submittedName>
</protein>
<dbReference type="InterPro" id="IPR005225">
    <property type="entry name" value="Small_GTP-bd"/>
</dbReference>
<dbReference type="GO" id="GO:0022412">
    <property type="term" value="P:cellular process involved in reproduction in multicellular organism"/>
    <property type="evidence" value="ECO:0007669"/>
    <property type="project" value="UniProtKB-ARBA"/>
</dbReference>
<dbReference type="SMART" id="SM00173">
    <property type="entry name" value="RAS"/>
    <property type="match status" value="1"/>
</dbReference>
<dbReference type="GO" id="GO:0001667">
    <property type="term" value="P:ameboidal-type cell migration"/>
    <property type="evidence" value="ECO:0007669"/>
    <property type="project" value="UniProtKB-ARBA"/>
</dbReference>